<feature type="repeat" description="TPR" evidence="3">
    <location>
        <begin position="644"/>
        <end position="677"/>
    </location>
</feature>
<dbReference type="Pfam" id="PF13432">
    <property type="entry name" value="TPR_16"/>
    <property type="match status" value="1"/>
</dbReference>
<protein>
    <submittedName>
        <fullName evidence="6">TolA-binding protein</fullName>
    </submittedName>
</protein>
<dbReference type="AlphaFoldDB" id="A0AA46ADN2"/>
<dbReference type="SMART" id="SM00028">
    <property type="entry name" value="TPR"/>
    <property type="match status" value="8"/>
</dbReference>
<organism evidence="6 7">
    <name type="scientific">Venenivibrio stagnispumantis</name>
    <dbReference type="NCBI Taxonomy" id="407998"/>
    <lineage>
        <taxon>Bacteria</taxon>
        <taxon>Pseudomonadati</taxon>
        <taxon>Aquificota</taxon>
        <taxon>Aquificia</taxon>
        <taxon>Aquificales</taxon>
        <taxon>Hydrogenothermaceae</taxon>
        <taxon>Venenivibrio</taxon>
    </lineage>
</organism>
<dbReference type="Proteomes" id="UP001157947">
    <property type="component" value="Unassembled WGS sequence"/>
</dbReference>
<evidence type="ECO:0000259" key="5">
    <source>
        <dbReference type="Pfam" id="PF09976"/>
    </source>
</evidence>
<dbReference type="PROSITE" id="PS50005">
    <property type="entry name" value="TPR"/>
    <property type="match status" value="1"/>
</dbReference>
<feature type="coiled-coil region" evidence="4">
    <location>
        <begin position="290"/>
        <end position="317"/>
    </location>
</feature>
<keyword evidence="7" id="KW-1185">Reference proteome</keyword>
<dbReference type="PANTHER" id="PTHR45586">
    <property type="entry name" value="TPR REPEAT-CONTAINING PROTEIN PA4667"/>
    <property type="match status" value="1"/>
</dbReference>
<keyword evidence="4" id="KW-0175">Coiled coil</keyword>
<dbReference type="EMBL" id="FXTX01000004">
    <property type="protein sequence ID" value="SMP06082.1"/>
    <property type="molecule type" value="Genomic_DNA"/>
</dbReference>
<evidence type="ECO:0000256" key="3">
    <source>
        <dbReference type="PROSITE-ProRule" id="PRU00339"/>
    </source>
</evidence>
<proteinExistence type="predicted"/>
<keyword evidence="1" id="KW-0677">Repeat</keyword>
<dbReference type="Gene3D" id="1.25.40.10">
    <property type="entry name" value="Tetratricopeptide repeat domain"/>
    <property type="match status" value="6"/>
</dbReference>
<keyword evidence="2 3" id="KW-0802">TPR repeat</keyword>
<comment type="caution">
    <text evidence="6">The sequence shown here is derived from an EMBL/GenBank/DDBJ whole genome shotgun (WGS) entry which is preliminary data.</text>
</comment>
<feature type="domain" description="Ancillary SecYEG translocon subunit/Cell division coordinator CpoB TPR" evidence="5">
    <location>
        <begin position="604"/>
        <end position="741"/>
    </location>
</feature>
<dbReference type="SUPFAM" id="SSF81901">
    <property type="entry name" value="HCP-like"/>
    <property type="match status" value="1"/>
</dbReference>
<dbReference type="SUPFAM" id="SSF48452">
    <property type="entry name" value="TPR-like"/>
    <property type="match status" value="4"/>
</dbReference>
<dbReference type="RefSeq" id="WP_265134521.1">
    <property type="nucleotide sequence ID" value="NZ_FXTX01000004.1"/>
</dbReference>
<evidence type="ECO:0000256" key="2">
    <source>
        <dbReference type="ARBA" id="ARBA00022803"/>
    </source>
</evidence>
<evidence type="ECO:0000313" key="6">
    <source>
        <dbReference type="EMBL" id="SMP06082.1"/>
    </source>
</evidence>
<dbReference type="PANTHER" id="PTHR45586:SF1">
    <property type="entry name" value="LIPOPOLYSACCHARIDE ASSEMBLY PROTEIN B"/>
    <property type="match status" value="1"/>
</dbReference>
<sequence length="902" mass="105775">MYWLNRFIFFTLIVVFKIFAEEVVNLPSTYIPIEIISEKYEEKPRLNPPSTLNLIPLNQNLDISKKINKPKPINASPMIITFEKPKVILGLPLSNALLSDAIDYYLKGDYIFSKVSLQNFISKYKDDKNIPYAYFLLGLNSFKLKEYKKSAEYFEISCNLGFKKEACINAVFMHIYNGDFDKIKNIDIDDANIKFFKTIAENKKPNCEDVDLSFIDYCKDMQSYYAFLQKDYKNALQISKSTEEGYIIRGFSYLYLSEFNLAEKEFKDYLNTYGYINGYSNLAIYGLGLIDLNKNDLESLKEKAQILETRDEELSQYLYIQYAYKLNNMEEAFYYYQKAISLQGDFKEIIKQNIGIIAYNMKNYDYSQKIFESMEENPKMLLYAGYSAINRNDLKSAEKYFSKLYQISTDKDIQKEALLYLADIYYLRNEDNNYVDVVSKLRDYDEKEALNLLGWFFFKNKDYKNAFKAFQDNYMKAVSAYNTGDLKTAEDLIKNMSDDKTLFFLSYIYLRKGEIDKARETLAKIKDKDIKIKADYLYAYTYFANGDYETAISEFNKFLKKYKNKDNEYTKKAILRIADSYYNIGEVEKARQIYNDFIKKYSNTKESIDAAYQLVILETKEATGDAKKQIEDFIQKYPDYPLTPILKIQLAQIYTEEGDYNQAENILKEVINLNNNYSELASLKLAQLYYNEGKKEDAKSILEDYIKSGGKDYINEVKDLVAKIYEEEGNLDKALEIYNSMEDTDENKFKIANILLKKGDYEKAKEIFSYLYDKYPEKRKDIAYYLANINYMLKNYDEALKYIDEAKQSQDYLTAAESYYLEGMIYKESDKNKALNAFLNLIYLYPQAKEVVAKARIEASDILKEKGKKKDASCILKPLLQENDINILNQVKERLENLPACY</sequence>
<evidence type="ECO:0000256" key="4">
    <source>
        <dbReference type="SAM" id="Coils"/>
    </source>
</evidence>
<dbReference type="Pfam" id="PF09976">
    <property type="entry name" value="TPR_21"/>
    <property type="match status" value="1"/>
</dbReference>
<reference evidence="6" key="1">
    <citation type="submission" date="2017-05" db="EMBL/GenBank/DDBJ databases">
        <authorList>
            <person name="Varghese N."/>
            <person name="Submissions S."/>
        </authorList>
    </citation>
    <scope>NUCLEOTIDE SEQUENCE</scope>
    <source>
        <strain evidence="6">DSM 18763</strain>
    </source>
</reference>
<evidence type="ECO:0000313" key="7">
    <source>
        <dbReference type="Proteomes" id="UP001157947"/>
    </source>
</evidence>
<dbReference type="InterPro" id="IPR019734">
    <property type="entry name" value="TPR_rpt"/>
</dbReference>
<gene>
    <name evidence="6" type="ORF">SAMN06264868_10425</name>
</gene>
<evidence type="ECO:0000256" key="1">
    <source>
        <dbReference type="ARBA" id="ARBA00022737"/>
    </source>
</evidence>
<dbReference type="Pfam" id="PF13174">
    <property type="entry name" value="TPR_6"/>
    <property type="match status" value="1"/>
</dbReference>
<dbReference type="InterPro" id="IPR051012">
    <property type="entry name" value="CellSynth/LPSAsmb/PSIAsmb"/>
</dbReference>
<dbReference type="InterPro" id="IPR018704">
    <property type="entry name" value="SecYEG/CpoB_TPR"/>
</dbReference>
<accession>A0AA46ADN2</accession>
<name>A0AA46ADN2_9AQUI</name>
<dbReference type="InterPro" id="IPR011990">
    <property type="entry name" value="TPR-like_helical_dom_sf"/>
</dbReference>